<dbReference type="GO" id="GO:0005634">
    <property type="term" value="C:nucleus"/>
    <property type="evidence" value="ECO:0007669"/>
    <property type="project" value="UniProtKB-SubCell"/>
</dbReference>
<dbReference type="OMA" id="FIENAWH"/>
<proteinExistence type="predicted"/>
<dbReference type="PANTHER" id="PTHR31442">
    <property type="entry name" value="HOMEODOMAIN-LIKE SUPERFAMILY PROTEIN-RELATED"/>
    <property type="match status" value="1"/>
</dbReference>
<accession>A0A1J7HNH5</accession>
<evidence type="ECO:0000259" key="5">
    <source>
        <dbReference type="PROSITE" id="PS51294"/>
    </source>
</evidence>
<dbReference type="PANTHER" id="PTHR31442:SF40">
    <property type="entry name" value="HOMEODOMAIN-LIKE SUPERFAMILY PROTEIN"/>
    <property type="match status" value="1"/>
</dbReference>
<dbReference type="SUPFAM" id="SSF46689">
    <property type="entry name" value="Homeodomain-like"/>
    <property type="match status" value="1"/>
</dbReference>
<name>A0A1J7HNH5_LUPAN</name>
<dbReference type="NCBIfam" id="TIGR01557">
    <property type="entry name" value="myb_SHAQKYF"/>
    <property type="match status" value="1"/>
</dbReference>
<evidence type="ECO:0000256" key="1">
    <source>
        <dbReference type="ARBA" id="ARBA00004123"/>
    </source>
</evidence>
<dbReference type="Pfam" id="PF00249">
    <property type="entry name" value="Myb_DNA-binding"/>
    <property type="match status" value="1"/>
</dbReference>
<comment type="subcellular location">
    <subcellularLocation>
        <location evidence="1">Nucleus</location>
    </subcellularLocation>
</comment>
<protein>
    <recommendedName>
        <fullName evidence="5">HTH myb-type domain-containing protein</fullName>
    </recommendedName>
</protein>
<keyword evidence="2" id="KW-0805">Transcription regulation</keyword>
<evidence type="ECO:0000256" key="2">
    <source>
        <dbReference type="ARBA" id="ARBA00023015"/>
    </source>
</evidence>
<dbReference type="FunFam" id="1.10.10.60:FF:000007">
    <property type="entry name" value="Two-component response regulator"/>
    <property type="match status" value="1"/>
</dbReference>
<keyword evidence="7" id="KW-1185">Reference proteome</keyword>
<keyword evidence="3" id="KW-0804">Transcription</keyword>
<feature type="domain" description="HTH myb-type" evidence="5">
    <location>
        <begin position="13"/>
        <end position="72"/>
    </location>
</feature>
<dbReference type="InterPro" id="IPR017930">
    <property type="entry name" value="Myb_dom"/>
</dbReference>
<dbReference type="Proteomes" id="UP000188354">
    <property type="component" value="Chromosome LG03"/>
</dbReference>
<reference evidence="6 7" key="1">
    <citation type="journal article" date="2017" name="Plant Biotechnol. J.">
        <title>A comprehensive draft genome sequence for lupin (Lupinus angustifolius), an emerging health food: insights into plant-microbe interactions and legume evolution.</title>
        <authorList>
            <person name="Hane J.K."/>
            <person name="Ming Y."/>
            <person name="Kamphuis L.G."/>
            <person name="Nelson M.N."/>
            <person name="Garg G."/>
            <person name="Atkins C.A."/>
            <person name="Bayer P.E."/>
            <person name="Bravo A."/>
            <person name="Bringans S."/>
            <person name="Cannon S."/>
            <person name="Edwards D."/>
            <person name="Foley R."/>
            <person name="Gao L.L."/>
            <person name="Harrison M.J."/>
            <person name="Huang W."/>
            <person name="Hurgobin B."/>
            <person name="Li S."/>
            <person name="Liu C.W."/>
            <person name="McGrath A."/>
            <person name="Morahan G."/>
            <person name="Murray J."/>
            <person name="Weller J."/>
            <person name="Jian J."/>
            <person name="Singh K.B."/>
        </authorList>
    </citation>
    <scope>NUCLEOTIDE SEQUENCE [LARGE SCALE GENOMIC DNA]</scope>
    <source>
        <strain evidence="7">cv. Tanjil</strain>
        <tissue evidence="6">Whole plant</tissue>
    </source>
</reference>
<dbReference type="InterPro" id="IPR006447">
    <property type="entry name" value="Myb_dom_plants"/>
</dbReference>
<dbReference type="PROSITE" id="PS51294">
    <property type="entry name" value="HTH_MYB"/>
    <property type="match status" value="1"/>
</dbReference>
<dbReference type="InterPro" id="IPR001005">
    <property type="entry name" value="SANT/Myb"/>
</dbReference>
<dbReference type="AlphaFoldDB" id="A0A1J7HNH5"/>
<organism evidence="6 7">
    <name type="scientific">Lupinus angustifolius</name>
    <name type="common">Narrow-leaved blue lupine</name>
    <dbReference type="NCBI Taxonomy" id="3871"/>
    <lineage>
        <taxon>Eukaryota</taxon>
        <taxon>Viridiplantae</taxon>
        <taxon>Streptophyta</taxon>
        <taxon>Embryophyta</taxon>
        <taxon>Tracheophyta</taxon>
        <taxon>Spermatophyta</taxon>
        <taxon>Magnoliopsida</taxon>
        <taxon>eudicotyledons</taxon>
        <taxon>Gunneridae</taxon>
        <taxon>Pentapetalae</taxon>
        <taxon>rosids</taxon>
        <taxon>fabids</taxon>
        <taxon>Fabales</taxon>
        <taxon>Fabaceae</taxon>
        <taxon>Papilionoideae</taxon>
        <taxon>50 kb inversion clade</taxon>
        <taxon>genistoids sensu lato</taxon>
        <taxon>core genistoids</taxon>
        <taxon>Genisteae</taxon>
        <taxon>Lupinus</taxon>
    </lineage>
</organism>
<evidence type="ECO:0000256" key="4">
    <source>
        <dbReference type="ARBA" id="ARBA00023242"/>
    </source>
</evidence>
<dbReference type="Gene3D" id="1.10.10.60">
    <property type="entry name" value="Homeodomain-like"/>
    <property type="match status" value="1"/>
</dbReference>
<evidence type="ECO:0000313" key="7">
    <source>
        <dbReference type="Proteomes" id="UP000188354"/>
    </source>
</evidence>
<gene>
    <name evidence="6" type="ORF">TanjilG_15728</name>
</gene>
<evidence type="ECO:0000313" key="6">
    <source>
        <dbReference type="EMBL" id="OIW14374.1"/>
    </source>
</evidence>
<dbReference type="InterPro" id="IPR009057">
    <property type="entry name" value="Homeodomain-like_sf"/>
</dbReference>
<dbReference type="GO" id="GO:0003700">
    <property type="term" value="F:DNA-binding transcription factor activity"/>
    <property type="evidence" value="ECO:0007669"/>
    <property type="project" value="InterPro"/>
</dbReference>
<dbReference type="InterPro" id="IPR044841">
    <property type="entry name" value="LUX/BOA-like"/>
</dbReference>
<sequence length="258" mass="29410">MFVEKMMHENKKMKKNGRLVWSIELHNKFLDAVNQLGIEKALPKKILELMNDENLTYQHVASHLQKYKLHLKRASSSVLHQQKCSLNNPLAQNMHELSSFTSIQQPGQSNNTNNEDIHTQMRVFSTSIPSNEQFESWKDHSLDAIYHSNLIGAFDPKGSTLTNSTFKNSSANLVSASSNCNLCSQLVIEIAELKREMAATRDENCKLREIIQDMMARQDMLIHAVLQVVPPSSISSIWPKYSPMSYSSKWVTNFSNVQ</sequence>
<keyword evidence="4" id="KW-0539">Nucleus</keyword>
<evidence type="ECO:0000256" key="3">
    <source>
        <dbReference type="ARBA" id="ARBA00023163"/>
    </source>
</evidence>
<dbReference type="Gramene" id="OIW14374">
    <property type="protein sequence ID" value="OIW14374"/>
    <property type="gene ID" value="TanjilG_15728"/>
</dbReference>
<dbReference type="GO" id="GO:0003677">
    <property type="term" value="F:DNA binding"/>
    <property type="evidence" value="ECO:0007669"/>
    <property type="project" value="InterPro"/>
</dbReference>
<dbReference type="EMBL" id="CM007363">
    <property type="protein sequence ID" value="OIW14374.1"/>
    <property type="molecule type" value="Genomic_DNA"/>
</dbReference>